<dbReference type="InterPro" id="IPR050469">
    <property type="entry name" value="Diguanylate_Cyclase"/>
</dbReference>
<accession>A0A7W7C7P3</accession>
<organism evidence="3 4">
    <name type="scientific">Crossiella cryophila</name>
    <dbReference type="NCBI Taxonomy" id="43355"/>
    <lineage>
        <taxon>Bacteria</taxon>
        <taxon>Bacillati</taxon>
        <taxon>Actinomycetota</taxon>
        <taxon>Actinomycetes</taxon>
        <taxon>Pseudonocardiales</taxon>
        <taxon>Pseudonocardiaceae</taxon>
        <taxon>Crossiella</taxon>
    </lineage>
</organism>
<evidence type="ECO:0000259" key="2">
    <source>
        <dbReference type="PROSITE" id="PS50887"/>
    </source>
</evidence>
<dbReference type="InterPro" id="IPR000160">
    <property type="entry name" value="GGDEF_dom"/>
</dbReference>
<dbReference type="SUPFAM" id="SSF55073">
    <property type="entry name" value="Nucleotide cyclase"/>
    <property type="match status" value="1"/>
</dbReference>
<dbReference type="RefSeq" id="WP_185000983.1">
    <property type="nucleotide sequence ID" value="NZ_BAAAUI010000018.1"/>
</dbReference>
<dbReference type="AlphaFoldDB" id="A0A7W7C7P3"/>
<sequence>MRDWPLWTLRGPALVYWLVIDGFAVSAAVLLTVLGHAPRTEDLPRFIVLVLTAALVVIGTSVVGALRVEPQRSPWAVHVSYLLAGVFALPGNLLVVLMLGPALHGALSPRHRPHHWFFTTSATVLATMAARTVIGWSEPRTDLFAMVAAGATLLVVRALIVAIGLRLRNPAARPEQVVGQMLDVTVGVVAVCLGGLMAMAMTDDPLRVLLAAPPLLLLESAAQLPQWQRSAQRDAKTGLANSMHWDRLARDALDRARNRKSAAALLLLDLDHFKRVNDRVGHLAGDAALAAVGRLLLGSVRHGELVGRFGGEEFVVLLPDTTPGEAEQTAQRVRAGVAQLRVPTTATDGRDHELSGLTVSIGVATSPRYGYVLPDLMVAADSALLAAKSSGRNLVTVA</sequence>
<dbReference type="NCBIfam" id="TIGR00254">
    <property type="entry name" value="GGDEF"/>
    <property type="match status" value="1"/>
</dbReference>
<dbReference type="GO" id="GO:0052621">
    <property type="term" value="F:diguanylate cyclase activity"/>
    <property type="evidence" value="ECO:0007669"/>
    <property type="project" value="TreeGrafter"/>
</dbReference>
<name>A0A7W7C7P3_9PSEU</name>
<reference evidence="3 4" key="1">
    <citation type="submission" date="2020-08" db="EMBL/GenBank/DDBJ databases">
        <title>Sequencing the genomes of 1000 actinobacteria strains.</title>
        <authorList>
            <person name="Klenk H.-P."/>
        </authorList>
    </citation>
    <scope>NUCLEOTIDE SEQUENCE [LARGE SCALE GENOMIC DNA]</scope>
    <source>
        <strain evidence="3 4">DSM 44230</strain>
    </source>
</reference>
<evidence type="ECO:0000313" key="4">
    <source>
        <dbReference type="Proteomes" id="UP000533598"/>
    </source>
</evidence>
<dbReference type="PANTHER" id="PTHR45138:SF9">
    <property type="entry name" value="DIGUANYLATE CYCLASE DGCM-RELATED"/>
    <property type="match status" value="1"/>
</dbReference>
<feature type="transmembrane region" description="Helical" evidence="1">
    <location>
        <begin position="115"/>
        <end position="137"/>
    </location>
</feature>
<dbReference type="SMART" id="SM00267">
    <property type="entry name" value="GGDEF"/>
    <property type="match status" value="1"/>
</dbReference>
<proteinExistence type="predicted"/>
<dbReference type="EMBL" id="JACHMH010000001">
    <property type="protein sequence ID" value="MBB4674926.1"/>
    <property type="molecule type" value="Genomic_DNA"/>
</dbReference>
<keyword evidence="1" id="KW-0472">Membrane</keyword>
<dbReference type="GO" id="GO:0005886">
    <property type="term" value="C:plasma membrane"/>
    <property type="evidence" value="ECO:0007669"/>
    <property type="project" value="TreeGrafter"/>
</dbReference>
<keyword evidence="1" id="KW-0812">Transmembrane</keyword>
<dbReference type="PROSITE" id="PS50887">
    <property type="entry name" value="GGDEF"/>
    <property type="match status" value="1"/>
</dbReference>
<dbReference type="Pfam" id="PF00990">
    <property type="entry name" value="GGDEF"/>
    <property type="match status" value="1"/>
</dbReference>
<dbReference type="CDD" id="cd01949">
    <property type="entry name" value="GGDEF"/>
    <property type="match status" value="1"/>
</dbReference>
<feature type="transmembrane region" description="Helical" evidence="1">
    <location>
        <begin position="14"/>
        <end position="34"/>
    </location>
</feature>
<dbReference type="GO" id="GO:0043709">
    <property type="term" value="P:cell adhesion involved in single-species biofilm formation"/>
    <property type="evidence" value="ECO:0007669"/>
    <property type="project" value="TreeGrafter"/>
</dbReference>
<dbReference type="Gene3D" id="3.30.70.270">
    <property type="match status" value="1"/>
</dbReference>
<evidence type="ECO:0000256" key="1">
    <source>
        <dbReference type="SAM" id="Phobius"/>
    </source>
</evidence>
<feature type="transmembrane region" description="Helical" evidence="1">
    <location>
        <begin position="78"/>
        <end position="103"/>
    </location>
</feature>
<evidence type="ECO:0000313" key="3">
    <source>
        <dbReference type="EMBL" id="MBB4674926.1"/>
    </source>
</evidence>
<keyword evidence="1" id="KW-1133">Transmembrane helix</keyword>
<dbReference type="PANTHER" id="PTHR45138">
    <property type="entry name" value="REGULATORY COMPONENTS OF SENSORY TRANSDUCTION SYSTEM"/>
    <property type="match status" value="1"/>
</dbReference>
<comment type="caution">
    <text evidence="3">The sequence shown here is derived from an EMBL/GenBank/DDBJ whole genome shotgun (WGS) entry which is preliminary data.</text>
</comment>
<feature type="transmembrane region" description="Helical" evidence="1">
    <location>
        <begin position="46"/>
        <end position="66"/>
    </location>
</feature>
<feature type="transmembrane region" description="Helical" evidence="1">
    <location>
        <begin position="143"/>
        <end position="165"/>
    </location>
</feature>
<gene>
    <name evidence="3" type="ORF">HNR67_001044</name>
</gene>
<dbReference type="FunFam" id="3.30.70.270:FF:000001">
    <property type="entry name" value="Diguanylate cyclase domain protein"/>
    <property type="match status" value="1"/>
</dbReference>
<keyword evidence="4" id="KW-1185">Reference proteome</keyword>
<dbReference type="InterPro" id="IPR043128">
    <property type="entry name" value="Rev_trsase/Diguanyl_cyclase"/>
</dbReference>
<dbReference type="GO" id="GO:1902201">
    <property type="term" value="P:negative regulation of bacterial-type flagellum-dependent cell motility"/>
    <property type="evidence" value="ECO:0007669"/>
    <property type="project" value="TreeGrafter"/>
</dbReference>
<feature type="domain" description="GGDEF" evidence="2">
    <location>
        <begin position="261"/>
        <end position="398"/>
    </location>
</feature>
<dbReference type="InterPro" id="IPR029787">
    <property type="entry name" value="Nucleotide_cyclase"/>
</dbReference>
<feature type="transmembrane region" description="Helical" evidence="1">
    <location>
        <begin position="177"/>
        <end position="200"/>
    </location>
</feature>
<dbReference type="Proteomes" id="UP000533598">
    <property type="component" value="Unassembled WGS sequence"/>
</dbReference>
<protein>
    <submittedName>
        <fullName evidence="3">Diguanylate cyclase (GGDEF)-like protein</fullName>
    </submittedName>
</protein>